<keyword evidence="2" id="KW-0489">Methyltransferase</keyword>
<keyword evidence="2" id="KW-0808">Transferase</keyword>
<name>A0AA86E109_SULMK</name>
<dbReference type="EMBL" id="CP007201">
    <property type="protein sequence ID" value="AHJ14415.1"/>
    <property type="molecule type" value="Genomic_DNA"/>
</dbReference>
<sequence length="237" mass="28229">MKKIILNPSQKHTNRKSYNWLIYDNFDRWLNAYARYYKGVLVDLGCGEAPYKEYFLSYVDQYIGVDWTHTLHNSKANVISDLNGKIQLENHFADTVISFSVMEHLCEPQIFLDESYRILKNGGYMILQVPWMWWVHESPYDYFRYSPYGLKYIFEKAGFRDIHVQPMSGFFTMLSLKMNYFSLRWIKGSLLRRFLTQCLLIPLWYTSQKLAPIFDKLHRGWSLESVGFFVIARKGDT</sequence>
<dbReference type="GO" id="GO:0008757">
    <property type="term" value="F:S-adenosylmethionine-dependent methyltransferase activity"/>
    <property type="evidence" value="ECO:0007669"/>
    <property type="project" value="InterPro"/>
</dbReference>
<reference evidence="2 3" key="1">
    <citation type="journal article" date="2014" name="Environ. Microbiol.">
        <title>Insights into organohalide respiration and the versatile catabolism of Sulfurospirillum multivorans gained from comparative genomics and physiological studies.</title>
        <authorList>
            <person name="Goris T."/>
            <person name="Schubert T."/>
            <person name="Gadkari J."/>
            <person name="Wubet T."/>
            <person name="Tarkka M."/>
            <person name="Buscot F."/>
            <person name="Adrian L."/>
            <person name="Diekert G."/>
        </authorList>
    </citation>
    <scope>NUCLEOTIDE SEQUENCE [LARGE SCALE GENOMIC DNA]</scope>
    <source>
        <strain evidence="3">DM 12446 / JCM 15788 / NBRC 109480</strain>
    </source>
</reference>
<dbReference type="KEGG" id="smul:SMUL_3189"/>
<proteinExistence type="predicted"/>
<feature type="domain" description="Methyltransferase type 11" evidence="1">
    <location>
        <begin position="42"/>
        <end position="127"/>
    </location>
</feature>
<evidence type="ECO:0000313" key="3">
    <source>
        <dbReference type="Proteomes" id="UP000019322"/>
    </source>
</evidence>
<organism evidence="2 3">
    <name type="scientific">Sulfurospirillum multivorans (strain DM 12446 / JCM 15788 / NBRC 109480)</name>
    <dbReference type="NCBI Taxonomy" id="1150621"/>
    <lineage>
        <taxon>Bacteria</taxon>
        <taxon>Pseudomonadati</taxon>
        <taxon>Campylobacterota</taxon>
        <taxon>Epsilonproteobacteria</taxon>
        <taxon>Campylobacterales</taxon>
        <taxon>Sulfurospirillaceae</taxon>
        <taxon>Sulfurospirillum</taxon>
    </lineage>
</organism>
<protein>
    <submittedName>
        <fullName evidence="2">Methyltransferase</fullName>
    </submittedName>
</protein>
<dbReference type="InterPro" id="IPR029063">
    <property type="entry name" value="SAM-dependent_MTases_sf"/>
</dbReference>
<dbReference type="AlphaFoldDB" id="A0AA86E109"/>
<dbReference type="RefSeq" id="WP_025346241.1">
    <property type="nucleotide sequence ID" value="NZ_CP007201.1"/>
</dbReference>
<dbReference type="Pfam" id="PF08241">
    <property type="entry name" value="Methyltransf_11"/>
    <property type="match status" value="1"/>
</dbReference>
<dbReference type="GO" id="GO:0032259">
    <property type="term" value="P:methylation"/>
    <property type="evidence" value="ECO:0007669"/>
    <property type="project" value="UniProtKB-KW"/>
</dbReference>
<evidence type="ECO:0000313" key="2">
    <source>
        <dbReference type="EMBL" id="AHJ14415.1"/>
    </source>
</evidence>
<dbReference type="SUPFAM" id="SSF53335">
    <property type="entry name" value="S-adenosyl-L-methionine-dependent methyltransferases"/>
    <property type="match status" value="1"/>
</dbReference>
<dbReference type="InterPro" id="IPR013216">
    <property type="entry name" value="Methyltransf_11"/>
</dbReference>
<dbReference type="Proteomes" id="UP000019322">
    <property type="component" value="Chromosome"/>
</dbReference>
<gene>
    <name evidence="2" type="ORF">SMUL_3189</name>
</gene>
<dbReference type="CDD" id="cd02440">
    <property type="entry name" value="AdoMet_MTases"/>
    <property type="match status" value="1"/>
</dbReference>
<evidence type="ECO:0000259" key="1">
    <source>
        <dbReference type="Pfam" id="PF08241"/>
    </source>
</evidence>
<accession>A0AA86E109</accession>
<dbReference type="Gene3D" id="3.40.50.150">
    <property type="entry name" value="Vaccinia Virus protein VP39"/>
    <property type="match status" value="1"/>
</dbReference>